<evidence type="ECO:0000256" key="1">
    <source>
        <dbReference type="ARBA" id="ARBA00023002"/>
    </source>
</evidence>
<dbReference type="SUPFAM" id="SSF51735">
    <property type="entry name" value="NAD(P)-binding Rossmann-fold domains"/>
    <property type="match status" value="1"/>
</dbReference>
<proteinExistence type="predicted"/>
<dbReference type="Proteomes" id="UP000465221">
    <property type="component" value="Unassembled WGS sequence"/>
</dbReference>
<organism evidence="2 3">
    <name type="scientific">Aspergillus udagawae</name>
    <dbReference type="NCBI Taxonomy" id="91492"/>
    <lineage>
        <taxon>Eukaryota</taxon>
        <taxon>Fungi</taxon>
        <taxon>Dikarya</taxon>
        <taxon>Ascomycota</taxon>
        <taxon>Pezizomycotina</taxon>
        <taxon>Eurotiomycetes</taxon>
        <taxon>Eurotiomycetidae</taxon>
        <taxon>Eurotiales</taxon>
        <taxon>Aspergillaceae</taxon>
        <taxon>Aspergillus</taxon>
        <taxon>Aspergillus subgen. Fumigati</taxon>
    </lineage>
</organism>
<name>A0A8H3SER4_9EURO</name>
<dbReference type="InterPro" id="IPR047122">
    <property type="entry name" value="Trans-enoyl_RdTase-like"/>
</dbReference>
<dbReference type="PANTHER" id="PTHR45348">
    <property type="entry name" value="HYPOTHETICAL OXIDOREDUCTASE (EUROFUNG)"/>
    <property type="match status" value="1"/>
</dbReference>
<keyword evidence="1" id="KW-0560">Oxidoreductase</keyword>
<dbReference type="InterPro" id="IPR036291">
    <property type="entry name" value="NAD(P)-bd_dom_sf"/>
</dbReference>
<dbReference type="GO" id="GO:0016651">
    <property type="term" value="F:oxidoreductase activity, acting on NAD(P)H"/>
    <property type="evidence" value="ECO:0007669"/>
    <property type="project" value="InterPro"/>
</dbReference>
<dbReference type="CDD" id="cd08249">
    <property type="entry name" value="enoyl_reductase_like"/>
    <property type="match status" value="1"/>
</dbReference>
<gene>
    <name evidence="2" type="ORF">IFM46972_11047</name>
</gene>
<evidence type="ECO:0000313" key="2">
    <source>
        <dbReference type="EMBL" id="GFF58250.1"/>
    </source>
</evidence>
<reference evidence="2 3" key="1">
    <citation type="submission" date="2020-01" db="EMBL/GenBank/DDBJ databases">
        <title>Draft genome sequence of Aspergillus udagawae IFM 46972.</title>
        <authorList>
            <person name="Takahashi H."/>
            <person name="Yaguchi T."/>
        </authorList>
    </citation>
    <scope>NUCLEOTIDE SEQUENCE [LARGE SCALE GENOMIC DNA]</scope>
    <source>
        <strain evidence="2 3">IFM 46972</strain>
    </source>
</reference>
<comment type="caution">
    <text evidence="2">The sequence shown here is derived from an EMBL/GenBank/DDBJ whole genome shotgun (WGS) entry which is preliminary data.</text>
</comment>
<dbReference type="AlphaFoldDB" id="A0A8H3SER4"/>
<dbReference type="Gene3D" id="3.90.180.10">
    <property type="entry name" value="Medium-chain alcohol dehydrogenases, catalytic domain"/>
    <property type="match status" value="1"/>
</dbReference>
<dbReference type="EMBL" id="BLKC01000169">
    <property type="protein sequence ID" value="GFF58250.1"/>
    <property type="molecule type" value="Genomic_DNA"/>
</dbReference>
<dbReference type="PANTHER" id="PTHR45348:SF2">
    <property type="entry name" value="ZINC-TYPE ALCOHOL DEHYDROGENASE-LIKE PROTEIN C2E1P3.01"/>
    <property type="match status" value="1"/>
</dbReference>
<sequence length="247" mass="26310">MSVKEYSNSTKDNASSRKYEHAAYQLYSLAIEGLTAGIPACISFEQGVVLPLAVSTASAGLYLPDYLGLPLPSLNPESSDKTILIWGGASSVGATAIQLAIASGLQVIATASSSNSAFVSLLGAEPFDYKSPTVVPDILSRLQHGEVVGAFDAVSTDQSFAPLSIIIQLLKRNIPVASVHPYDKPTDWFRPKYSKAVWRDYLPKALASGQFKPKPDPMVVGHGLDKIQHGLDIQKAGVSARKVVITL</sequence>
<evidence type="ECO:0008006" key="4">
    <source>
        <dbReference type="Google" id="ProtNLM"/>
    </source>
</evidence>
<accession>A0A8H3SER4</accession>
<dbReference type="Gene3D" id="3.40.50.720">
    <property type="entry name" value="NAD(P)-binding Rossmann-like Domain"/>
    <property type="match status" value="1"/>
</dbReference>
<evidence type="ECO:0000313" key="3">
    <source>
        <dbReference type="Proteomes" id="UP000465221"/>
    </source>
</evidence>
<protein>
    <recommendedName>
        <fullName evidence="4">Zinc-binding alcohol dehydrogenase domain-containing protein cipB</fullName>
    </recommendedName>
</protein>